<evidence type="ECO:0000256" key="1">
    <source>
        <dbReference type="ARBA" id="ARBA00022723"/>
    </source>
</evidence>
<dbReference type="InterPro" id="IPR014905">
    <property type="entry name" value="HIRAN"/>
</dbReference>
<dbReference type="GO" id="GO:0003676">
    <property type="term" value="F:nucleic acid binding"/>
    <property type="evidence" value="ECO:0007669"/>
    <property type="project" value="InterPro"/>
</dbReference>
<dbReference type="Pfam" id="PF08797">
    <property type="entry name" value="HIRAN"/>
    <property type="match status" value="1"/>
</dbReference>
<feature type="region of interest" description="Disordered" evidence="3">
    <location>
        <begin position="129"/>
        <end position="151"/>
    </location>
</feature>
<dbReference type="AlphaFoldDB" id="A0A645D0T2"/>
<dbReference type="Gene3D" id="3.30.70.2330">
    <property type="match status" value="1"/>
</dbReference>
<name>A0A645D0T2_9ZZZZ</name>
<protein>
    <recommendedName>
        <fullName evidence="4">HIRAN domain-containing protein</fullName>
    </recommendedName>
</protein>
<feature type="compositionally biased region" description="Basic and acidic residues" evidence="3">
    <location>
        <begin position="129"/>
        <end position="138"/>
    </location>
</feature>
<evidence type="ECO:0000259" key="4">
    <source>
        <dbReference type="Pfam" id="PF08797"/>
    </source>
</evidence>
<dbReference type="EMBL" id="VSSQ01031756">
    <property type="protein sequence ID" value="MPM82779.1"/>
    <property type="molecule type" value="Genomic_DNA"/>
</dbReference>
<accession>A0A645D0T2</accession>
<dbReference type="GO" id="GO:0016818">
    <property type="term" value="F:hydrolase activity, acting on acid anhydrides, in phosphorus-containing anhydrides"/>
    <property type="evidence" value="ECO:0007669"/>
    <property type="project" value="InterPro"/>
</dbReference>
<proteinExistence type="predicted"/>
<evidence type="ECO:0000256" key="3">
    <source>
        <dbReference type="SAM" id="MobiDB-lite"/>
    </source>
</evidence>
<sequence>MCDFFVDEENEEDNDEDNDEDEEESEVIYLSGVALSGTVNKKGITELISRIKIFDKLFFFKEHAENSEKDLIAVRTEEGERIGHVPEHKALLIDMMMDAGKRVYGRLEKKEPMGRGFKIVIGVYAREKKCRREQDSKGNRKKAGNNGRKYK</sequence>
<keyword evidence="1" id="KW-0479">Metal-binding</keyword>
<gene>
    <name evidence="5" type="ORF">SDC9_129841</name>
</gene>
<dbReference type="GO" id="GO:0008270">
    <property type="term" value="F:zinc ion binding"/>
    <property type="evidence" value="ECO:0007669"/>
    <property type="project" value="InterPro"/>
</dbReference>
<evidence type="ECO:0000313" key="5">
    <source>
        <dbReference type="EMBL" id="MPM82779.1"/>
    </source>
</evidence>
<keyword evidence="2" id="KW-0378">Hydrolase</keyword>
<feature type="domain" description="HIRAN" evidence="4">
    <location>
        <begin position="48"/>
        <end position="103"/>
    </location>
</feature>
<reference evidence="5" key="1">
    <citation type="submission" date="2019-08" db="EMBL/GenBank/DDBJ databases">
        <authorList>
            <person name="Kucharzyk K."/>
            <person name="Murdoch R.W."/>
            <person name="Higgins S."/>
            <person name="Loffler F."/>
        </authorList>
    </citation>
    <scope>NUCLEOTIDE SEQUENCE</scope>
</reference>
<organism evidence="5">
    <name type="scientific">bioreactor metagenome</name>
    <dbReference type="NCBI Taxonomy" id="1076179"/>
    <lineage>
        <taxon>unclassified sequences</taxon>
        <taxon>metagenomes</taxon>
        <taxon>ecological metagenomes</taxon>
    </lineage>
</organism>
<feature type="compositionally biased region" description="Basic residues" evidence="3">
    <location>
        <begin position="139"/>
        <end position="151"/>
    </location>
</feature>
<feature type="region of interest" description="Disordered" evidence="3">
    <location>
        <begin position="1"/>
        <end position="23"/>
    </location>
</feature>
<evidence type="ECO:0000256" key="2">
    <source>
        <dbReference type="ARBA" id="ARBA00022801"/>
    </source>
</evidence>
<comment type="caution">
    <text evidence="5">The sequence shown here is derived from an EMBL/GenBank/DDBJ whole genome shotgun (WGS) entry which is preliminary data.</text>
</comment>